<feature type="transmembrane region" description="Helical" evidence="7">
    <location>
        <begin position="103"/>
        <end position="122"/>
    </location>
</feature>
<evidence type="ECO:0000256" key="3">
    <source>
        <dbReference type="ARBA" id="ARBA00022723"/>
    </source>
</evidence>
<dbReference type="PANTHER" id="PTHR47953">
    <property type="entry name" value="OS08G0105600 PROTEIN"/>
    <property type="match status" value="1"/>
</dbReference>
<evidence type="ECO:0000313" key="9">
    <source>
        <dbReference type="Proteomes" id="UP000631114"/>
    </source>
</evidence>
<protein>
    <recommendedName>
        <fullName evidence="10">Cytochrome P450</fullName>
    </recommendedName>
</protein>
<dbReference type="InterPro" id="IPR001128">
    <property type="entry name" value="Cyt_P450"/>
</dbReference>
<sequence length="125" mass="14487">MVEETDLPQLNYFNLVIKEAMRLHPPAPLLVPRETTENCKIQGYNIPAKTRVFINAKSIATDPRIWDNPEEFWPEPFLDTSNDFMGKDYKFVPFGCGRRSWPGIYFALVLIELVLANLLHCFNLN</sequence>
<reference evidence="8 9" key="1">
    <citation type="submission" date="2020-10" db="EMBL/GenBank/DDBJ databases">
        <title>The Coptis chinensis genome and diversification of protoberbering-type alkaloids.</title>
        <authorList>
            <person name="Wang B."/>
            <person name="Shu S."/>
            <person name="Song C."/>
            <person name="Liu Y."/>
        </authorList>
    </citation>
    <scope>NUCLEOTIDE SEQUENCE [LARGE SCALE GENOMIC DNA]</scope>
    <source>
        <strain evidence="8">HL-2020</strain>
        <tissue evidence="8">Leaf</tissue>
    </source>
</reference>
<dbReference type="GO" id="GO:0016705">
    <property type="term" value="F:oxidoreductase activity, acting on paired donors, with incorporation or reduction of molecular oxygen"/>
    <property type="evidence" value="ECO:0007669"/>
    <property type="project" value="InterPro"/>
</dbReference>
<evidence type="ECO:0000256" key="6">
    <source>
        <dbReference type="ARBA" id="ARBA00023033"/>
    </source>
</evidence>
<dbReference type="Gene3D" id="1.10.630.10">
    <property type="entry name" value="Cytochrome P450"/>
    <property type="match status" value="1"/>
</dbReference>
<evidence type="ECO:0000313" key="8">
    <source>
        <dbReference type="EMBL" id="KAF9603095.1"/>
    </source>
</evidence>
<organism evidence="8 9">
    <name type="scientific">Coptis chinensis</name>
    <dbReference type="NCBI Taxonomy" id="261450"/>
    <lineage>
        <taxon>Eukaryota</taxon>
        <taxon>Viridiplantae</taxon>
        <taxon>Streptophyta</taxon>
        <taxon>Embryophyta</taxon>
        <taxon>Tracheophyta</taxon>
        <taxon>Spermatophyta</taxon>
        <taxon>Magnoliopsida</taxon>
        <taxon>Ranunculales</taxon>
        <taxon>Ranunculaceae</taxon>
        <taxon>Coptidoideae</taxon>
        <taxon>Coptis</taxon>
    </lineage>
</organism>
<dbReference type="PANTHER" id="PTHR47953:SF1">
    <property type="entry name" value="CYTOCHROME P450 71A9"/>
    <property type="match status" value="1"/>
</dbReference>
<dbReference type="PRINTS" id="PR00463">
    <property type="entry name" value="EP450I"/>
</dbReference>
<evidence type="ECO:0000256" key="1">
    <source>
        <dbReference type="ARBA" id="ARBA00010617"/>
    </source>
</evidence>
<dbReference type="GO" id="GO:0004497">
    <property type="term" value="F:monooxygenase activity"/>
    <property type="evidence" value="ECO:0007669"/>
    <property type="project" value="UniProtKB-KW"/>
</dbReference>
<proteinExistence type="inferred from homology"/>
<dbReference type="GO" id="GO:0005506">
    <property type="term" value="F:iron ion binding"/>
    <property type="evidence" value="ECO:0007669"/>
    <property type="project" value="InterPro"/>
</dbReference>
<evidence type="ECO:0000256" key="4">
    <source>
        <dbReference type="ARBA" id="ARBA00023002"/>
    </source>
</evidence>
<keyword evidence="7" id="KW-0472">Membrane</keyword>
<keyword evidence="7" id="KW-1133">Transmembrane helix</keyword>
<keyword evidence="2" id="KW-0349">Heme</keyword>
<evidence type="ECO:0008006" key="10">
    <source>
        <dbReference type="Google" id="ProtNLM"/>
    </source>
</evidence>
<dbReference type="Proteomes" id="UP000631114">
    <property type="component" value="Unassembled WGS sequence"/>
</dbReference>
<dbReference type="InterPro" id="IPR052306">
    <property type="entry name" value="CYP450_71D"/>
</dbReference>
<comment type="similarity">
    <text evidence="1">Belongs to the cytochrome P450 family.</text>
</comment>
<dbReference type="SUPFAM" id="SSF48264">
    <property type="entry name" value="Cytochrome P450"/>
    <property type="match status" value="1"/>
</dbReference>
<name>A0A835HLL5_9MAGN</name>
<keyword evidence="3" id="KW-0479">Metal-binding</keyword>
<comment type="caution">
    <text evidence="8">The sequence shown here is derived from an EMBL/GenBank/DDBJ whole genome shotgun (WGS) entry which is preliminary data.</text>
</comment>
<gene>
    <name evidence="8" type="ORF">IFM89_033820</name>
</gene>
<dbReference type="OrthoDB" id="1055148at2759"/>
<keyword evidence="5" id="KW-0408">Iron</keyword>
<accession>A0A835HLL5</accession>
<dbReference type="GO" id="GO:0020037">
    <property type="term" value="F:heme binding"/>
    <property type="evidence" value="ECO:0007669"/>
    <property type="project" value="InterPro"/>
</dbReference>
<keyword evidence="4" id="KW-0560">Oxidoreductase</keyword>
<evidence type="ECO:0000256" key="7">
    <source>
        <dbReference type="SAM" id="Phobius"/>
    </source>
</evidence>
<evidence type="ECO:0000256" key="5">
    <source>
        <dbReference type="ARBA" id="ARBA00023004"/>
    </source>
</evidence>
<dbReference type="AlphaFoldDB" id="A0A835HLL5"/>
<keyword evidence="7" id="KW-0812">Transmembrane</keyword>
<dbReference type="Pfam" id="PF00067">
    <property type="entry name" value="p450"/>
    <property type="match status" value="1"/>
</dbReference>
<dbReference type="InterPro" id="IPR036396">
    <property type="entry name" value="Cyt_P450_sf"/>
</dbReference>
<evidence type="ECO:0000256" key="2">
    <source>
        <dbReference type="ARBA" id="ARBA00022617"/>
    </source>
</evidence>
<keyword evidence="9" id="KW-1185">Reference proteome</keyword>
<keyword evidence="6" id="KW-0503">Monooxygenase</keyword>
<dbReference type="InterPro" id="IPR002401">
    <property type="entry name" value="Cyt_P450_E_grp-I"/>
</dbReference>
<dbReference type="EMBL" id="JADFTS010000006">
    <property type="protein sequence ID" value="KAF9603095.1"/>
    <property type="molecule type" value="Genomic_DNA"/>
</dbReference>
<dbReference type="GO" id="GO:0044550">
    <property type="term" value="P:secondary metabolite biosynthetic process"/>
    <property type="evidence" value="ECO:0007669"/>
    <property type="project" value="UniProtKB-ARBA"/>
</dbReference>